<feature type="signal peptide" evidence="7">
    <location>
        <begin position="1"/>
        <end position="30"/>
    </location>
</feature>
<evidence type="ECO:0000256" key="7">
    <source>
        <dbReference type="SAM" id="SignalP"/>
    </source>
</evidence>
<dbReference type="Proteomes" id="UP000887566">
    <property type="component" value="Unplaced"/>
</dbReference>
<keyword evidence="4 6" id="KW-0808">Transferase</keyword>
<feature type="chain" id="PRO_5038124023" description="Glycosyltransferase family 92 protein" evidence="7">
    <location>
        <begin position="31"/>
        <end position="486"/>
    </location>
</feature>
<evidence type="ECO:0000256" key="4">
    <source>
        <dbReference type="ARBA" id="ARBA00022679"/>
    </source>
</evidence>
<keyword evidence="7" id="KW-0732">Signal</keyword>
<keyword evidence="8" id="KW-1185">Reference proteome</keyword>
<dbReference type="InterPro" id="IPR008166">
    <property type="entry name" value="Glyco_transf_92"/>
</dbReference>
<evidence type="ECO:0000256" key="6">
    <source>
        <dbReference type="RuleBase" id="RU366017"/>
    </source>
</evidence>
<evidence type="ECO:0000313" key="9">
    <source>
        <dbReference type="WBParaSite" id="PSAMB.scaffold1421size31716.g12989.t1"/>
    </source>
</evidence>
<evidence type="ECO:0000256" key="2">
    <source>
        <dbReference type="ARBA" id="ARBA00007647"/>
    </source>
</evidence>
<comment type="similarity">
    <text evidence="2 6">Belongs to the glycosyltransferase 92 family.</text>
</comment>
<protein>
    <recommendedName>
        <fullName evidence="6">Glycosyltransferase family 92 protein</fullName>
        <ecNumber evidence="6">2.4.1.-</ecNumber>
    </recommendedName>
</protein>
<dbReference type="PANTHER" id="PTHR47024">
    <property type="entry name" value="BIOFILM ABSENT ON HEAD (AFTER YERSINIA EXPOSURE)-RELATED"/>
    <property type="match status" value="1"/>
</dbReference>
<organism evidence="8 9">
    <name type="scientific">Plectus sambesii</name>
    <dbReference type="NCBI Taxonomy" id="2011161"/>
    <lineage>
        <taxon>Eukaryota</taxon>
        <taxon>Metazoa</taxon>
        <taxon>Ecdysozoa</taxon>
        <taxon>Nematoda</taxon>
        <taxon>Chromadorea</taxon>
        <taxon>Plectida</taxon>
        <taxon>Plectina</taxon>
        <taxon>Plectoidea</taxon>
        <taxon>Plectidae</taxon>
        <taxon>Plectus</taxon>
    </lineage>
</organism>
<proteinExistence type="inferred from homology"/>
<evidence type="ECO:0000313" key="8">
    <source>
        <dbReference type="Proteomes" id="UP000887566"/>
    </source>
</evidence>
<evidence type="ECO:0000256" key="3">
    <source>
        <dbReference type="ARBA" id="ARBA00022676"/>
    </source>
</evidence>
<dbReference type="WBParaSite" id="PSAMB.scaffold1421size31716.g12989.t1">
    <property type="protein sequence ID" value="PSAMB.scaffold1421size31716.g12989.t1"/>
    <property type="gene ID" value="PSAMB.scaffold1421size31716.g12989"/>
</dbReference>
<dbReference type="GO" id="GO:0016757">
    <property type="term" value="F:glycosyltransferase activity"/>
    <property type="evidence" value="ECO:0007669"/>
    <property type="project" value="UniProtKB-UniRule"/>
</dbReference>
<evidence type="ECO:0000256" key="1">
    <source>
        <dbReference type="ARBA" id="ARBA00004167"/>
    </source>
</evidence>
<sequence>MAVRRNYLLPTLIFTCSLLFFLLWPAPIDEKSDWPAIHRPTAHQQENSYLTPDSTIIYRTFLDYRAQQAAVRILAFRQCVRNESLRMKIEVYLRNGTMISLRPTVKPVEAECPWHWAPSCDWSGHVISAFLPKDQAKAMISASLINWESLLPLSQLNIVQPSKAPQKAQLAICILPLYWYTDWLQLVQFFEIWKLQGASRVFVYYHSISETVDKWLVAYEKEGLVKRIPWTLLPKNSRVDPNLSIYRLGHSLAENDCVYRTMGVAKFVALVDFDEFIIPTSGTLLQYLQSALKKNPSAGSFRFPHFRLAFGGQRPTGKLAAGDVHFNWLLKAKKVVSDARSGPSKTVFLPDRTDVLLTHQVRAHLAGYSQVAVDANEAMLLHARANWQQTASADNGSSATAIRKIFGESLRNAVLMQFRRIFAKYFGRNAKLEQNDGVRKEVAMCLSDWKGVGCKTPYHSCYARVHNMTNWVFSIPERHSGNYLVL</sequence>
<comment type="subcellular location">
    <subcellularLocation>
        <location evidence="1">Membrane</location>
        <topology evidence="1">Single-pass membrane protein</topology>
    </subcellularLocation>
</comment>
<keyword evidence="5" id="KW-0472">Membrane</keyword>
<evidence type="ECO:0000256" key="5">
    <source>
        <dbReference type="ARBA" id="ARBA00023136"/>
    </source>
</evidence>
<dbReference type="Pfam" id="PF01697">
    <property type="entry name" value="Glyco_transf_92"/>
    <property type="match status" value="1"/>
</dbReference>
<dbReference type="GO" id="GO:0016020">
    <property type="term" value="C:membrane"/>
    <property type="evidence" value="ECO:0007669"/>
    <property type="project" value="UniProtKB-SubCell"/>
</dbReference>
<dbReference type="AlphaFoldDB" id="A0A914V1G4"/>
<dbReference type="PANTHER" id="PTHR47024:SF1">
    <property type="entry name" value="GLYCOSYLTRANSFERASE FAMILY 92 PROTEIN"/>
    <property type="match status" value="1"/>
</dbReference>
<dbReference type="EC" id="2.4.1.-" evidence="6"/>
<name>A0A914V1G4_9BILA</name>
<keyword evidence="3 6" id="KW-0328">Glycosyltransferase</keyword>
<accession>A0A914V1G4</accession>
<reference evidence="9" key="1">
    <citation type="submission" date="2022-11" db="UniProtKB">
        <authorList>
            <consortium name="WormBaseParasite"/>
        </authorList>
    </citation>
    <scope>IDENTIFICATION</scope>
</reference>